<comment type="caution">
    <text evidence="1">The sequence shown here is derived from an EMBL/GenBank/DDBJ whole genome shotgun (WGS) entry which is preliminary data.</text>
</comment>
<dbReference type="RefSeq" id="WP_126686701.1">
    <property type="nucleotide sequence ID" value="NZ_RYYV01000024.1"/>
</dbReference>
<dbReference type="EMBL" id="RYYV01000024">
    <property type="protein sequence ID" value="RUL70389.1"/>
    <property type="molecule type" value="Genomic_DNA"/>
</dbReference>
<dbReference type="OrthoDB" id="9803192at2"/>
<gene>
    <name evidence="1" type="ORF">EKH80_20700</name>
</gene>
<evidence type="ECO:0000313" key="1">
    <source>
        <dbReference type="EMBL" id="RUL70389.1"/>
    </source>
</evidence>
<dbReference type="InterPro" id="IPR036188">
    <property type="entry name" value="FAD/NAD-bd_sf"/>
</dbReference>
<reference evidence="1 2" key="1">
    <citation type="submission" date="2018-12" db="EMBL/GenBank/DDBJ databases">
        <title>Dyella dinghuensis sp. nov. DHOA06 and Dyella choica sp. nov. 4M-K27, isolated from forest soil.</title>
        <authorList>
            <person name="Qiu L.-H."/>
            <person name="Gao Z.-H."/>
        </authorList>
    </citation>
    <scope>NUCLEOTIDE SEQUENCE [LARGE SCALE GENOMIC DNA]</scope>
    <source>
        <strain evidence="1 2">4M-K27</strain>
    </source>
</reference>
<organism evidence="1 2">
    <name type="scientific">Dyella choica</name>
    <dbReference type="NCBI Taxonomy" id="1927959"/>
    <lineage>
        <taxon>Bacteria</taxon>
        <taxon>Pseudomonadati</taxon>
        <taxon>Pseudomonadota</taxon>
        <taxon>Gammaproteobacteria</taxon>
        <taxon>Lysobacterales</taxon>
        <taxon>Rhodanobacteraceae</taxon>
        <taxon>Dyella</taxon>
    </lineage>
</organism>
<keyword evidence="2" id="KW-1185">Reference proteome</keyword>
<protein>
    <submittedName>
        <fullName evidence="1">Uncharacterized protein</fullName>
    </submittedName>
</protein>
<proteinExistence type="predicted"/>
<sequence length="68" mass="7201">MKRARSGKVVIGARGRLSHQASHPEFFAGGDNVRDANLFVRAVYDGSEVGRSIASMLVSTAVKAVAEV</sequence>
<dbReference type="AlphaFoldDB" id="A0A432M0K6"/>
<dbReference type="Proteomes" id="UP000274358">
    <property type="component" value="Unassembled WGS sequence"/>
</dbReference>
<accession>A0A432M0K6</accession>
<evidence type="ECO:0000313" key="2">
    <source>
        <dbReference type="Proteomes" id="UP000274358"/>
    </source>
</evidence>
<name>A0A432M0K6_9GAMM</name>
<dbReference type="Gene3D" id="3.50.50.60">
    <property type="entry name" value="FAD/NAD(P)-binding domain"/>
    <property type="match status" value="1"/>
</dbReference>